<dbReference type="Gene3D" id="3.10.105.10">
    <property type="entry name" value="Dipeptide-binding Protein, Domain 3"/>
    <property type="match status" value="1"/>
</dbReference>
<comment type="similarity">
    <text evidence="2">Belongs to the bacterial solute-binding protein 5 family.</text>
</comment>
<evidence type="ECO:0000256" key="4">
    <source>
        <dbReference type="ARBA" id="ARBA00022729"/>
    </source>
</evidence>
<feature type="domain" description="Solute-binding protein family 5" evidence="6">
    <location>
        <begin position="74"/>
        <end position="406"/>
    </location>
</feature>
<dbReference type="GO" id="GO:0043190">
    <property type="term" value="C:ATP-binding cassette (ABC) transporter complex"/>
    <property type="evidence" value="ECO:0007669"/>
    <property type="project" value="InterPro"/>
</dbReference>
<dbReference type="PROSITE" id="PS01040">
    <property type="entry name" value="SBP_BACTERIAL_5"/>
    <property type="match status" value="1"/>
</dbReference>
<dbReference type="InterPro" id="IPR030678">
    <property type="entry name" value="Peptide/Ni-bd"/>
</dbReference>
<evidence type="ECO:0000256" key="1">
    <source>
        <dbReference type="ARBA" id="ARBA00004418"/>
    </source>
</evidence>
<evidence type="ECO:0000256" key="5">
    <source>
        <dbReference type="SAM" id="SignalP"/>
    </source>
</evidence>
<dbReference type="Proteomes" id="UP000232163">
    <property type="component" value="Unassembled WGS sequence"/>
</dbReference>
<proteinExistence type="inferred from homology"/>
<keyword evidence="4 5" id="KW-0732">Signal</keyword>
<evidence type="ECO:0000259" key="6">
    <source>
        <dbReference type="Pfam" id="PF00496"/>
    </source>
</evidence>
<dbReference type="PANTHER" id="PTHR30290">
    <property type="entry name" value="PERIPLASMIC BINDING COMPONENT OF ABC TRANSPORTER"/>
    <property type="match status" value="1"/>
</dbReference>
<dbReference type="InterPro" id="IPR000914">
    <property type="entry name" value="SBP_5_dom"/>
</dbReference>
<evidence type="ECO:0000256" key="3">
    <source>
        <dbReference type="ARBA" id="ARBA00022448"/>
    </source>
</evidence>
<sequence length="509" mass="55882">MLLATASGLGLTLAAAALPVTVWAQDNEPVRGGVLKIASLGLDTADPHRHTGSIGVQQIYVEGLTSIANDGTAKPFLAERFEVSEDGLSYTFHLREGVKFHNGDTMTSADVLANFERVKSNVQGGWLASAMKFTSGFEAPDEHTFVVRMSAPYAPFLNLISELWILSPKSTGWNDTITQPIGTGPFLFGKWAPNVQLSAPAFADYWQEDLPYLDAVEFDLRDAGDSSLALRAGDLHIGSIDVDSIADIKATTDVHVEYLKGTSVDYFTFNNRKARAPLDNPRVREAIVYALDKATIASFAAGESGIVNNQWASPTNAYFNEDVRKADKHAKADLATARRILDEEGINPSDHTLEIISWDLPQNQVYVEMVRALGFKVDYIPYEDLGLQQRLDRYDWDIVLAGSGPRADVYLQYVVMTSDGPNVRFTGGIQDPEFDAALKKAVTTPDFETRKNLYLDAAKIIADKHYVTVINQSSAAFGVRNEVHGFEFGYTYSPHYAAGGLAHAWLSKK</sequence>
<reference evidence="8" key="1">
    <citation type="journal article" date="2017" name="Int J Environ Stud">
        <title>Does the Miocene-Pliocene relict legume Oxytropis triphylla form nitrogen-fixing nodules with a combination of bacterial strains?</title>
        <authorList>
            <person name="Safronova V."/>
            <person name="Belimov A."/>
            <person name="Sazanova A."/>
            <person name="Kuznetsova I."/>
            <person name="Popova J."/>
            <person name="Andronov E."/>
            <person name="Verkhozina A."/>
            <person name="Tikhonovich I."/>
        </authorList>
    </citation>
    <scope>NUCLEOTIDE SEQUENCE [LARGE SCALE GENOMIC DNA]</scope>
    <source>
        <strain evidence="8">Tri-38</strain>
    </source>
</reference>
<dbReference type="CDD" id="cd00995">
    <property type="entry name" value="PBP2_NikA_DppA_OppA_like"/>
    <property type="match status" value="1"/>
</dbReference>
<dbReference type="EMBL" id="MZMT01000028">
    <property type="protein sequence ID" value="PIO44726.1"/>
    <property type="molecule type" value="Genomic_DNA"/>
</dbReference>
<evidence type="ECO:0000313" key="7">
    <source>
        <dbReference type="EMBL" id="PIO44726.1"/>
    </source>
</evidence>
<dbReference type="AlphaFoldDB" id="A0A2N9VZ08"/>
<dbReference type="GO" id="GO:1904680">
    <property type="term" value="F:peptide transmembrane transporter activity"/>
    <property type="evidence" value="ECO:0007669"/>
    <property type="project" value="TreeGrafter"/>
</dbReference>
<gene>
    <name evidence="7" type="ORF">B5P45_12215</name>
</gene>
<protein>
    <submittedName>
        <fullName evidence="7">Peptide ABC transporter substrate-binding protein</fullName>
    </submittedName>
</protein>
<organism evidence="7 8">
    <name type="scientific">Phyllobacterium zundukense</name>
    <dbReference type="NCBI Taxonomy" id="1867719"/>
    <lineage>
        <taxon>Bacteria</taxon>
        <taxon>Pseudomonadati</taxon>
        <taxon>Pseudomonadota</taxon>
        <taxon>Alphaproteobacteria</taxon>
        <taxon>Hyphomicrobiales</taxon>
        <taxon>Phyllobacteriaceae</taxon>
        <taxon>Phyllobacterium</taxon>
    </lineage>
</organism>
<accession>A0A2N9VZ08</accession>
<comment type="subcellular location">
    <subcellularLocation>
        <location evidence="1">Periplasm</location>
    </subcellularLocation>
</comment>
<comment type="caution">
    <text evidence="7">The sequence shown here is derived from an EMBL/GenBank/DDBJ whole genome shotgun (WGS) entry which is preliminary data.</text>
</comment>
<dbReference type="InterPro" id="IPR039424">
    <property type="entry name" value="SBP_5"/>
</dbReference>
<dbReference type="SUPFAM" id="SSF53850">
    <property type="entry name" value="Periplasmic binding protein-like II"/>
    <property type="match status" value="1"/>
</dbReference>
<dbReference type="Gene3D" id="3.90.76.10">
    <property type="entry name" value="Dipeptide-binding Protein, Domain 1"/>
    <property type="match status" value="1"/>
</dbReference>
<dbReference type="Pfam" id="PF00496">
    <property type="entry name" value="SBP_bac_5"/>
    <property type="match status" value="1"/>
</dbReference>
<keyword evidence="3" id="KW-0813">Transport</keyword>
<name>A0A2N9VZ08_9HYPH</name>
<feature type="signal peptide" evidence="5">
    <location>
        <begin position="1"/>
        <end position="24"/>
    </location>
</feature>
<feature type="chain" id="PRO_5014737948" evidence="5">
    <location>
        <begin position="25"/>
        <end position="509"/>
    </location>
</feature>
<dbReference type="OrthoDB" id="9803988at2"/>
<dbReference type="PIRSF" id="PIRSF002741">
    <property type="entry name" value="MppA"/>
    <property type="match status" value="1"/>
</dbReference>
<dbReference type="GO" id="GO:0030288">
    <property type="term" value="C:outer membrane-bounded periplasmic space"/>
    <property type="evidence" value="ECO:0007669"/>
    <property type="project" value="UniProtKB-ARBA"/>
</dbReference>
<evidence type="ECO:0000256" key="2">
    <source>
        <dbReference type="ARBA" id="ARBA00005695"/>
    </source>
</evidence>
<evidence type="ECO:0000313" key="8">
    <source>
        <dbReference type="Proteomes" id="UP000232163"/>
    </source>
</evidence>
<dbReference type="InterPro" id="IPR023765">
    <property type="entry name" value="SBP_5_CS"/>
</dbReference>
<dbReference type="Gene3D" id="3.40.190.10">
    <property type="entry name" value="Periplasmic binding protein-like II"/>
    <property type="match status" value="1"/>
</dbReference>
<dbReference type="GO" id="GO:0015833">
    <property type="term" value="P:peptide transport"/>
    <property type="evidence" value="ECO:0007669"/>
    <property type="project" value="TreeGrafter"/>
</dbReference>
<keyword evidence="8" id="KW-1185">Reference proteome</keyword>
<dbReference type="PANTHER" id="PTHR30290:SF9">
    <property type="entry name" value="OLIGOPEPTIDE-BINDING PROTEIN APPA"/>
    <property type="match status" value="1"/>
</dbReference>